<keyword evidence="2" id="KW-0378">Hydrolase</keyword>
<organism evidence="2 3">
    <name type="scientific">Nocardia rhamnosiphila</name>
    <dbReference type="NCBI Taxonomy" id="426716"/>
    <lineage>
        <taxon>Bacteria</taxon>
        <taxon>Bacillati</taxon>
        <taxon>Actinomycetota</taxon>
        <taxon>Actinomycetes</taxon>
        <taxon>Mycobacteriales</taxon>
        <taxon>Nocardiaceae</taxon>
        <taxon>Nocardia</taxon>
    </lineage>
</organism>
<dbReference type="Gene3D" id="3.40.50.1820">
    <property type="entry name" value="alpha/beta hydrolase"/>
    <property type="match status" value="1"/>
</dbReference>
<dbReference type="GO" id="GO:0016787">
    <property type="term" value="F:hydrolase activity"/>
    <property type="evidence" value="ECO:0007669"/>
    <property type="project" value="UniProtKB-KW"/>
</dbReference>
<dbReference type="InterPro" id="IPR029058">
    <property type="entry name" value="AB_hydrolase_fold"/>
</dbReference>
<dbReference type="InterPro" id="IPR000073">
    <property type="entry name" value="AB_hydrolase_1"/>
</dbReference>
<reference evidence="2 3" key="1">
    <citation type="submission" date="2024-06" db="EMBL/GenBank/DDBJ databases">
        <title>The Natural Products Discovery Center: Release of the First 8490 Sequenced Strains for Exploring Actinobacteria Biosynthetic Diversity.</title>
        <authorList>
            <person name="Kalkreuter E."/>
            <person name="Kautsar S.A."/>
            <person name="Yang D."/>
            <person name="Bader C.D."/>
            <person name="Teijaro C.N."/>
            <person name="Fluegel L."/>
            <person name="Davis C.M."/>
            <person name="Simpson J.R."/>
            <person name="Lauterbach L."/>
            <person name="Steele A.D."/>
            <person name="Gui C."/>
            <person name="Meng S."/>
            <person name="Li G."/>
            <person name="Viehrig K."/>
            <person name="Ye F."/>
            <person name="Su P."/>
            <person name="Kiefer A.F."/>
            <person name="Nichols A."/>
            <person name="Cepeda A.J."/>
            <person name="Yan W."/>
            <person name="Fan B."/>
            <person name="Jiang Y."/>
            <person name="Adhikari A."/>
            <person name="Zheng C.-J."/>
            <person name="Schuster L."/>
            <person name="Cowan T.M."/>
            <person name="Smanski M.J."/>
            <person name="Chevrette M.G."/>
            <person name="De Carvalho L.P.S."/>
            <person name="Shen B."/>
        </authorList>
    </citation>
    <scope>NUCLEOTIDE SEQUENCE [LARGE SCALE GENOMIC DNA]</scope>
    <source>
        <strain evidence="2 3">NPDC019708</strain>
    </source>
</reference>
<dbReference type="SUPFAM" id="SSF53474">
    <property type="entry name" value="alpha/beta-Hydrolases"/>
    <property type="match status" value="1"/>
</dbReference>
<evidence type="ECO:0000313" key="3">
    <source>
        <dbReference type="Proteomes" id="UP001550628"/>
    </source>
</evidence>
<protein>
    <submittedName>
        <fullName evidence="2">Alpha/beta hydrolase</fullName>
    </submittedName>
</protein>
<dbReference type="RefSeq" id="WP_356957644.1">
    <property type="nucleotide sequence ID" value="NZ_JBEYBD010000010.1"/>
</dbReference>
<evidence type="ECO:0000313" key="2">
    <source>
        <dbReference type="EMBL" id="MEU1954641.1"/>
    </source>
</evidence>
<dbReference type="PANTHER" id="PTHR11614">
    <property type="entry name" value="PHOSPHOLIPASE-RELATED"/>
    <property type="match status" value="1"/>
</dbReference>
<dbReference type="PRINTS" id="PR00111">
    <property type="entry name" value="ABHYDROLASE"/>
</dbReference>
<comment type="caution">
    <text evidence="2">The sequence shown here is derived from an EMBL/GenBank/DDBJ whole genome shotgun (WGS) entry which is preliminary data.</text>
</comment>
<keyword evidence="3" id="KW-1185">Reference proteome</keyword>
<dbReference type="EMBL" id="JBEYBF010000016">
    <property type="protein sequence ID" value="MEU1954641.1"/>
    <property type="molecule type" value="Genomic_DNA"/>
</dbReference>
<gene>
    <name evidence="2" type="ORF">ABZ510_22575</name>
</gene>
<dbReference type="Proteomes" id="UP001550628">
    <property type="component" value="Unassembled WGS sequence"/>
</dbReference>
<dbReference type="InterPro" id="IPR051044">
    <property type="entry name" value="MAG_DAG_Lipase"/>
</dbReference>
<sequence>MHSAYLAFLPADLRPDPALRPERTWWDHRGHRVHIERLVRADAPVRMLLVHGAGGHAAAMWPFAVLAAGQGFEVVVPDLPGYGRTRVPARRGVRYQDWVDCLTDLVRAEHAADPRPLVLLGASMGGMLAYEAAARTGLAAAVVATCLIDPRLPPVRSAIARHPWLGRHGARLLFPAVDNLMVPIRWMANMRAMSDNSALTRLVSTDPLGGGVRIPLGFLRTYLTSVPHVEPENFTTCPVWLVHPGADTWTPPSSSAQFFERIAAPKKLTVLAGAGHYPIETPGIHELTRALAELRTEIAR</sequence>
<evidence type="ECO:0000259" key="1">
    <source>
        <dbReference type="Pfam" id="PF12697"/>
    </source>
</evidence>
<accession>A0ABV2WUT3</accession>
<feature type="domain" description="AB hydrolase-1" evidence="1">
    <location>
        <begin position="48"/>
        <end position="282"/>
    </location>
</feature>
<proteinExistence type="predicted"/>
<name>A0ABV2WUT3_9NOCA</name>
<dbReference type="Pfam" id="PF12697">
    <property type="entry name" value="Abhydrolase_6"/>
    <property type="match status" value="1"/>
</dbReference>